<keyword evidence="1" id="KW-0732">Signal</keyword>
<dbReference type="AlphaFoldDB" id="A0A168KTU6"/>
<accession>A0A168KTU6</accession>
<dbReference type="EMBL" id="LT550334">
    <property type="protein sequence ID" value="SAL95437.1"/>
    <property type="molecule type" value="Genomic_DNA"/>
</dbReference>
<gene>
    <name evidence="2" type="primary">ABSGL_00766.1 scaffold 958</name>
</gene>
<dbReference type="InParanoid" id="A0A168KTU6"/>
<organism evidence="2">
    <name type="scientific">Absidia glauca</name>
    <name type="common">Pin mould</name>
    <dbReference type="NCBI Taxonomy" id="4829"/>
    <lineage>
        <taxon>Eukaryota</taxon>
        <taxon>Fungi</taxon>
        <taxon>Fungi incertae sedis</taxon>
        <taxon>Mucoromycota</taxon>
        <taxon>Mucoromycotina</taxon>
        <taxon>Mucoromycetes</taxon>
        <taxon>Mucorales</taxon>
        <taxon>Cunninghamellaceae</taxon>
        <taxon>Absidia</taxon>
    </lineage>
</organism>
<evidence type="ECO:0000313" key="3">
    <source>
        <dbReference type="Proteomes" id="UP000078561"/>
    </source>
</evidence>
<feature type="signal peptide" evidence="1">
    <location>
        <begin position="1"/>
        <end position="19"/>
    </location>
</feature>
<proteinExistence type="predicted"/>
<sequence length="115" mass="12306">MKFLSLSLLSLGFAALAQAQPLDEDLAAARPIGRVEALYNGSKRFIQTNTGGCTPLVTGTSRATHLFFSLNTNCVLYNSVKCVDKANVDMFRYVAGFYSAPTQGRGIYCNAAGDA</sequence>
<name>A0A168KTU6_ABSGL</name>
<feature type="chain" id="PRO_5007898529" evidence="1">
    <location>
        <begin position="20"/>
        <end position="115"/>
    </location>
</feature>
<dbReference type="Proteomes" id="UP000078561">
    <property type="component" value="Unassembled WGS sequence"/>
</dbReference>
<evidence type="ECO:0000256" key="1">
    <source>
        <dbReference type="SAM" id="SignalP"/>
    </source>
</evidence>
<evidence type="ECO:0000313" key="2">
    <source>
        <dbReference type="EMBL" id="SAL95437.1"/>
    </source>
</evidence>
<reference evidence="2" key="1">
    <citation type="submission" date="2016-04" db="EMBL/GenBank/DDBJ databases">
        <authorList>
            <person name="Evans L.H."/>
            <person name="Alamgir A."/>
            <person name="Owens N."/>
            <person name="Weber N.D."/>
            <person name="Virtaneva K."/>
            <person name="Barbian K."/>
            <person name="Babar A."/>
            <person name="Rosenke K."/>
        </authorList>
    </citation>
    <scope>NUCLEOTIDE SEQUENCE [LARGE SCALE GENOMIC DNA]</scope>
    <source>
        <strain evidence="2">CBS 101.48</strain>
    </source>
</reference>
<keyword evidence="3" id="KW-1185">Reference proteome</keyword>
<protein>
    <submittedName>
        <fullName evidence="2">Uncharacterized protein</fullName>
    </submittedName>
</protein>